<evidence type="ECO:0000313" key="3">
    <source>
        <dbReference type="EMBL" id="MFC6889462.1"/>
    </source>
</evidence>
<feature type="region of interest" description="Disordered" evidence="1">
    <location>
        <begin position="1"/>
        <end position="29"/>
    </location>
</feature>
<accession>A0ABD5UMW5</accession>
<proteinExistence type="predicted"/>
<feature type="compositionally biased region" description="Low complexity" evidence="1">
    <location>
        <begin position="1"/>
        <end position="24"/>
    </location>
</feature>
<dbReference type="Pfam" id="PF26033">
    <property type="entry name" value="DUF8009"/>
    <property type="match status" value="1"/>
</dbReference>
<dbReference type="Proteomes" id="UP001596333">
    <property type="component" value="Unassembled WGS sequence"/>
</dbReference>
<comment type="caution">
    <text evidence="3">The sequence shown here is derived from an EMBL/GenBank/DDBJ whole genome shotgun (WGS) entry which is preliminary data.</text>
</comment>
<evidence type="ECO:0000256" key="1">
    <source>
        <dbReference type="SAM" id="MobiDB-lite"/>
    </source>
</evidence>
<name>A0ABD5UMW5_9EURY</name>
<evidence type="ECO:0000313" key="4">
    <source>
        <dbReference type="Proteomes" id="UP001596333"/>
    </source>
</evidence>
<feature type="domain" description="DUF8009" evidence="2">
    <location>
        <begin position="20"/>
        <end position="161"/>
    </location>
</feature>
<dbReference type="InterPro" id="IPR058322">
    <property type="entry name" value="DUF8009"/>
</dbReference>
<protein>
    <recommendedName>
        <fullName evidence="2">DUF8009 domain-containing protein</fullName>
    </recommendedName>
</protein>
<dbReference type="AlphaFoldDB" id="A0ABD5UMW5"/>
<gene>
    <name evidence="3" type="ORF">ACFQEY_10605</name>
</gene>
<evidence type="ECO:0000259" key="2">
    <source>
        <dbReference type="Pfam" id="PF26033"/>
    </source>
</evidence>
<dbReference type="EMBL" id="JBHSXI010000012">
    <property type="protein sequence ID" value="MFC6889462.1"/>
    <property type="molecule type" value="Genomic_DNA"/>
</dbReference>
<sequence>MTDPDPSGNDGNPPDPAAGSSGPGRLRSIAVHREDVASALEATLRTDHEVVLRVTPPFSGRMRARLHSVDDAAPARANADEEAGPEPICIHPRDLVADVQAYPEVDETAAKHPDADVETHRRVHGEAVEAWRERVRDSIVESVALDVDDGPDREVDVNALG</sequence>
<dbReference type="RefSeq" id="WP_379768300.1">
    <property type="nucleotide sequence ID" value="NZ_JBHSXI010000012.1"/>
</dbReference>
<reference evidence="3 4" key="1">
    <citation type="journal article" date="2019" name="Int. J. Syst. Evol. Microbiol.">
        <title>The Global Catalogue of Microorganisms (GCM) 10K type strain sequencing project: providing services to taxonomists for standard genome sequencing and annotation.</title>
        <authorList>
            <consortium name="The Broad Institute Genomics Platform"/>
            <consortium name="The Broad Institute Genome Sequencing Center for Infectious Disease"/>
            <person name="Wu L."/>
            <person name="Ma J."/>
        </authorList>
    </citation>
    <scope>NUCLEOTIDE SEQUENCE [LARGE SCALE GENOMIC DNA]</scope>
    <source>
        <strain evidence="3 4">Y73</strain>
    </source>
</reference>
<organism evidence="3 4">
    <name type="scientific">Halorubrum trueperi</name>
    <dbReference type="NCBI Taxonomy" id="2004704"/>
    <lineage>
        <taxon>Archaea</taxon>
        <taxon>Methanobacteriati</taxon>
        <taxon>Methanobacteriota</taxon>
        <taxon>Stenosarchaea group</taxon>
        <taxon>Halobacteria</taxon>
        <taxon>Halobacteriales</taxon>
        <taxon>Haloferacaceae</taxon>
        <taxon>Halorubrum</taxon>
    </lineage>
</organism>
<keyword evidence="4" id="KW-1185">Reference proteome</keyword>